<dbReference type="AlphaFoldDB" id="A0A1A9AHT9"/>
<evidence type="ECO:0000313" key="1">
    <source>
        <dbReference type="EMBL" id="SBT54167.1"/>
    </source>
</evidence>
<accession>A0A1A9AHT9</accession>
<dbReference type="EMBL" id="FLRD01000475">
    <property type="protein sequence ID" value="SBT54167.1"/>
    <property type="molecule type" value="Genomic_DNA"/>
</dbReference>
<evidence type="ECO:0000313" key="3">
    <source>
        <dbReference type="Proteomes" id="UP000078550"/>
    </source>
</evidence>
<dbReference type="EMBL" id="FLRE01001298">
    <property type="protein sequence ID" value="SBT56157.1"/>
    <property type="molecule type" value="Genomic_DNA"/>
</dbReference>
<name>A0A1A9AHT9_PLAOA</name>
<evidence type="ECO:0000313" key="4">
    <source>
        <dbReference type="Proteomes" id="UP000078555"/>
    </source>
</evidence>
<reference evidence="2" key="1">
    <citation type="submission" date="2016-05" db="EMBL/GenBank/DDBJ databases">
        <authorList>
            <person name="Lavstsen T."/>
            <person name="Jespersen J.S."/>
        </authorList>
    </citation>
    <scope>NUCLEOTIDE SEQUENCE [LARGE SCALE GENOMIC DNA]</scope>
</reference>
<sequence>MQFSGEPFLRRCKLQVTNCVLVQMIVVQWKNEGSALRSKRAKLRNCELRNCELRNCELRNCGITEFVKCKNYLIKGTSFSVQTQRKKMAKWVSNGKMGIGILQILLKRVRFTKTAFKRLARCRQVTTYSMLMQLQHLPP</sequence>
<organism evidence="2 3">
    <name type="scientific">Plasmodium ovale wallikeri</name>
    <dbReference type="NCBI Taxonomy" id="864142"/>
    <lineage>
        <taxon>Eukaryota</taxon>
        <taxon>Sar</taxon>
        <taxon>Alveolata</taxon>
        <taxon>Apicomplexa</taxon>
        <taxon>Aconoidasida</taxon>
        <taxon>Haemosporida</taxon>
        <taxon>Plasmodiidae</taxon>
        <taxon>Plasmodium</taxon>
        <taxon>Plasmodium (Plasmodium)</taxon>
    </lineage>
</organism>
<evidence type="ECO:0000313" key="2">
    <source>
        <dbReference type="EMBL" id="SBT56157.1"/>
    </source>
</evidence>
<keyword evidence="4" id="KW-1185">Reference proteome</keyword>
<dbReference type="Proteomes" id="UP000078555">
    <property type="component" value="Unassembled WGS sequence"/>
</dbReference>
<dbReference type="Proteomes" id="UP000078550">
    <property type="component" value="Unassembled WGS sequence"/>
</dbReference>
<gene>
    <name evidence="1" type="ORF">POVWA1_065860</name>
    <name evidence="2" type="ORF">POVWA2_071780</name>
</gene>
<reference evidence="3 4" key="2">
    <citation type="submission" date="2016-05" db="EMBL/GenBank/DDBJ databases">
        <authorList>
            <person name="Naeem Raeece"/>
        </authorList>
    </citation>
    <scope>NUCLEOTIDE SEQUENCE [LARGE SCALE GENOMIC DNA]</scope>
</reference>
<protein>
    <submittedName>
        <fullName evidence="2">Uncharacterized protein</fullName>
    </submittedName>
</protein>
<proteinExistence type="predicted"/>